<gene>
    <name evidence="1" type="ORF">CRM92_06190</name>
</gene>
<dbReference type="RefSeq" id="WP_070618815.1">
    <property type="nucleotide sequence ID" value="NZ_JAMAWZ010000003.1"/>
</dbReference>
<evidence type="ECO:0000313" key="1">
    <source>
        <dbReference type="EMBL" id="PEN16267.1"/>
    </source>
</evidence>
<dbReference type="Pfam" id="PF05402">
    <property type="entry name" value="PqqD"/>
    <property type="match status" value="1"/>
</dbReference>
<accession>A0A2A8D654</accession>
<protein>
    <submittedName>
        <fullName evidence="1">PqqD family protein</fullName>
    </submittedName>
</protein>
<sequence>MSTTTAPVRYRIPEYVAFVHAEEISEYASVTTYLADTRTAQVSVLEGSASIIWGIFEEPFSLPEALELIAELTEQNPEDIRGEVEGFVHQLVEDELLEAV</sequence>
<reference evidence="1" key="1">
    <citation type="submission" date="2017-10" db="EMBL/GenBank/DDBJ databases">
        <title>Kefir isolates.</title>
        <authorList>
            <person name="Kim Y."/>
            <person name="Blasche S."/>
        </authorList>
    </citation>
    <scope>NUCLEOTIDE SEQUENCE [LARGE SCALE GENOMIC DNA]</scope>
    <source>
        <strain evidence="1">OG2-2</strain>
    </source>
</reference>
<keyword evidence="2" id="KW-1185">Reference proteome</keyword>
<name>A0A2A8D654_9MICC</name>
<dbReference type="EMBL" id="PDEV01000002">
    <property type="protein sequence ID" value="PEN16267.1"/>
    <property type="molecule type" value="Genomic_DNA"/>
</dbReference>
<comment type="caution">
    <text evidence="1">The sequence shown here is derived from an EMBL/GenBank/DDBJ whole genome shotgun (WGS) entry which is preliminary data.</text>
</comment>
<proteinExistence type="predicted"/>
<organism evidence="1 2">
    <name type="scientific">Rothia dentocariosa</name>
    <dbReference type="NCBI Taxonomy" id="2047"/>
    <lineage>
        <taxon>Bacteria</taxon>
        <taxon>Bacillati</taxon>
        <taxon>Actinomycetota</taxon>
        <taxon>Actinomycetes</taxon>
        <taxon>Micrococcales</taxon>
        <taxon>Micrococcaceae</taxon>
        <taxon>Rothia</taxon>
    </lineage>
</organism>
<dbReference type="InterPro" id="IPR008792">
    <property type="entry name" value="PQQD"/>
</dbReference>
<dbReference type="Proteomes" id="UP000219947">
    <property type="component" value="Unassembled WGS sequence"/>
</dbReference>
<evidence type="ECO:0000313" key="2">
    <source>
        <dbReference type="Proteomes" id="UP000219947"/>
    </source>
</evidence>
<dbReference type="AlphaFoldDB" id="A0A2A8D654"/>